<dbReference type="GO" id="GO:0008506">
    <property type="term" value="F:sucrose:proton symporter activity"/>
    <property type="evidence" value="ECO:0007669"/>
    <property type="project" value="TreeGrafter"/>
</dbReference>
<evidence type="ECO:0000313" key="19">
    <source>
        <dbReference type="Proteomes" id="UP000077002"/>
    </source>
</evidence>
<keyword evidence="12 17" id="KW-1133">Transmembrane helix</keyword>
<keyword evidence="13 17" id="KW-0472">Membrane</keyword>
<keyword evidence="9" id="KW-0479">Metal-binding</keyword>
<reference evidence="18 19" key="1">
    <citation type="submission" date="2016-03" db="EMBL/GenBank/DDBJ databases">
        <title>Draft genome sequence of the Fonsecaea monophora CBS 269.37.</title>
        <authorList>
            <person name="Bombassaro A."/>
            <person name="Vinicius W.A."/>
            <person name="De Hoog S."/>
            <person name="Sun J."/>
            <person name="Souza E.M."/>
            <person name="Raittz R.T."/>
            <person name="Costa F."/>
            <person name="Leao A.C."/>
            <person name="Tadra-Sfeir M.Z."/>
            <person name="Baura V."/>
            <person name="Balsanelli E."/>
            <person name="Pedrosa F.O."/>
            <person name="Moreno L.F."/>
            <person name="Steffens M.B."/>
            <person name="Xi L."/>
            <person name="Bocca A.L."/>
            <person name="Felipe M.S."/>
            <person name="Teixeira M."/>
            <person name="Telles Filho F.Q."/>
            <person name="Azevedo C.M."/>
            <person name="Gomes R."/>
            <person name="Vicente V.A."/>
        </authorList>
    </citation>
    <scope>NUCLEOTIDE SEQUENCE [LARGE SCALE GENOMIC DNA]</scope>
    <source>
        <strain evidence="18 19">CBS 269.37</strain>
    </source>
</reference>
<dbReference type="Proteomes" id="UP000077002">
    <property type="component" value="Unassembled WGS sequence"/>
</dbReference>
<organism evidence="18 19">
    <name type="scientific">Fonsecaea monophora</name>
    <dbReference type="NCBI Taxonomy" id="254056"/>
    <lineage>
        <taxon>Eukaryota</taxon>
        <taxon>Fungi</taxon>
        <taxon>Dikarya</taxon>
        <taxon>Ascomycota</taxon>
        <taxon>Pezizomycotina</taxon>
        <taxon>Eurotiomycetes</taxon>
        <taxon>Chaetothyriomycetidae</taxon>
        <taxon>Chaetothyriales</taxon>
        <taxon>Herpotrichiellaceae</taxon>
        <taxon>Fonsecaea</taxon>
    </lineage>
</organism>
<protein>
    <recommendedName>
        <fullName evidence="15">Inorganic pyrophosphatase</fullName>
        <ecNumber evidence="5">3.6.1.1</ecNumber>
    </recommendedName>
    <alternativeName>
        <fullName evidence="14">Pyrophosphate phospho-hydrolase</fullName>
    </alternativeName>
</protein>
<evidence type="ECO:0000256" key="5">
    <source>
        <dbReference type="ARBA" id="ARBA00012146"/>
    </source>
</evidence>
<keyword evidence="10" id="KW-0378">Hydrolase</keyword>
<evidence type="ECO:0000256" key="14">
    <source>
        <dbReference type="ARBA" id="ARBA00032535"/>
    </source>
</evidence>
<accession>A0A177FBJ3</accession>
<dbReference type="EC" id="3.6.1.1" evidence="5"/>
<feature type="transmembrane region" description="Helical" evidence="17">
    <location>
        <begin position="381"/>
        <end position="405"/>
    </location>
</feature>
<feature type="transmembrane region" description="Helical" evidence="17">
    <location>
        <begin position="623"/>
        <end position="644"/>
    </location>
</feature>
<dbReference type="PANTHER" id="PTHR19432">
    <property type="entry name" value="SUGAR TRANSPORTER"/>
    <property type="match status" value="1"/>
</dbReference>
<comment type="caution">
    <text evidence="18">The sequence shown here is derived from an EMBL/GenBank/DDBJ whole genome shotgun (WGS) entry which is preliminary data.</text>
</comment>
<evidence type="ECO:0000256" key="17">
    <source>
        <dbReference type="SAM" id="Phobius"/>
    </source>
</evidence>
<dbReference type="Pfam" id="PF13347">
    <property type="entry name" value="MFS_2"/>
    <property type="match status" value="1"/>
</dbReference>
<dbReference type="InterPro" id="IPR036649">
    <property type="entry name" value="Pyrophosphatase_sf"/>
</dbReference>
<dbReference type="CDD" id="cd00412">
    <property type="entry name" value="pyrophosphatase"/>
    <property type="match status" value="1"/>
</dbReference>
<dbReference type="SUPFAM" id="SSF103473">
    <property type="entry name" value="MFS general substrate transporter"/>
    <property type="match status" value="1"/>
</dbReference>
<evidence type="ECO:0000313" key="18">
    <source>
        <dbReference type="EMBL" id="OAG40950.1"/>
    </source>
</evidence>
<feature type="transmembrane region" description="Helical" evidence="17">
    <location>
        <begin position="564"/>
        <end position="587"/>
    </location>
</feature>
<dbReference type="PROSITE" id="PS00387">
    <property type="entry name" value="PPASE"/>
    <property type="match status" value="1"/>
</dbReference>
<evidence type="ECO:0000256" key="4">
    <source>
        <dbReference type="ARBA" id="ARBA00006220"/>
    </source>
</evidence>
<proteinExistence type="inferred from homology"/>
<evidence type="ECO:0000256" key="12">
    <source>
        <dbReference type="ARBA" id="ARBA00022989"/>
    </source>
</evidence>
<comment type="cofactor">
    <cofactor evidence="1">
        <name>Mg(2+)</name>
        <dbReference type="ChEBI" id="CHEBI:18420"/>
    </cofactor>
</comment>
<comment type="catalytic activity">
    <reaction evidence="16">
        <text>diphosphate + H2O = 2 phosphate + H(+)</text>
        <dbReference type="Rhea" id="RHEA:24576"/>
        <dbReference type="ChEBI" id="CHEBI:15377"/>
        <dbReference type="ChEBI" id="CHEBI:15378"/>
        <dbReference type="ChEBI" id="CHEBI:33019"/>
        <dbReference type="ChEBI" id="CHEBI:43474"/>
        <dbReference type="EC" id="3.6.1.1"/>
    </reaction>
</comment>
<dbReference type="PANTHER" id="PTHR19432:SF76">
    <property type="entry name" value="TRANSPORTER, PUTATIVE (EUROFUNG)-RELATED"/>
    <property type="match status" value="1"/>
</dbReference>
<dbReference type="InterPro" id="IPR008162">
    <property type="entry name" value="Pyrophosphatase"/>
</dbReference>
<evidence type="ECO:0000256" key="6">
    <source>
        <dbReference type="ARBA" id="ARBA00022448"/>
    </source>
</evidence>
<feature type="transmembrane region" description="Helical" evidence="17">
    <location>
        <begin position="458"/>
        <end position="477"/>
    </location>
</feature>
<comment type="similarity">
    <text evidence="4">Belongs to the PPase family.</text>
</comment>
<dbReference type="Pfam" id="PF00719">
    <property type="entry name" value="Pyrophosphatase"/>
    <property type="match status" value="1"/>
</dbReference>
<dbReference type="RefSeq" id="XP_022512902.1">
    <property type="nucleotide sequence ID" value="XM_022654763.1"/>
</dbReference>
<evidence type="ECO:0000256" key="16">
    <source>
        <dbReference type="ARBA" id="ARBA00047820"/>
    </source>
</evidence>
<dbReference type="FunFam" id="3.90.80.10:FF:000004">
    <property type="entry name" value="Inorganic pyrophosphatase"/>
    <property type="match status" value="1"/>
</dbReference>
<dbReference type="SUPFAM" id="SSF50324">
    <property type="entry name" value="Inorganic pyrophosphatase"/>
    <property type="match status" value="1"/>
</dbReference>
<dbReference type="GO" id="GO:0004427">
    <property type="term" value="F:inorganic diphosphate phosphatase activity"/>
    <property type="evidence" value="ECO:0007669"/>
    <property type="project" value="UniProtKB-EC"/>
</dbReference>
<dbReference type="Gene3D" id="1.20.1250.20">
    <property type="entry name" value="MFS general substrate transporter like domains"/>
    <property type="match status" value="1"/>
</dbReference>
<keyword evidence="7" id="KW-0963">Cytoplasm</keyword>
<feature type="transmembrane region" description="Helical" evidence="17">
    <location>
        <begin position="311"/>
        <end position="331"/>
    </location>
</feature>
<evidence type="ECO:0000256" key="3">
    <source>
        <dbReference type="ARBA" id="ARBA00004496"/>
    </source>
</evidence>
<feature type="transmembrane region" description="Helical" evidence="17">
    <location>
        <begin position="745"/>
        <end position="769"/>
    </location>
</feature>
<evidence type="ECO:0000256" key="11">
    <source>
        <dbReference type="ARBA" id="ARBA00022842"/>
    </source>
</evidence>
<dbReference type="GO" id="GO:0006796">
    <property type="term" value="P:phosphate-containing compound metabolic process"/>
    <property type="evidence" value="ECO:0007669"/>
    <property type="project" value="InterPro"/>
</dbReference>
<name>A0A177FBJ3_9EURO</name>
<dbReference type="EMBL" id="LVKK01000028">
    <property type="protein sequence ID" value="OAG40950.1"/>
    <property type="molecule type" value="Genomic_DNA"/>
</dbReference>
<dbReference type="InterPro" id="IPR036259">
    <property type="entry name" value="MFS_trans_sf"/>
</dbReference>
<dbReference type="Gene3D" id="3.90.80.10">
    <property type="entry name" value="Inorganic pyrophosphatase"/>
    <property type="match status" value="1"/>
</dbReference>
<evidence type="ECO:0000256" key="13">
    <source>
        <dbReference type="ARBA" id="ARBA00023136"/>
    </source>
</evidence>
<sequence length="826" mass="91929">MSYSKQPSEYQPRKIGALHTNEFRCYIEKDGTPVSPFHDIPLYANEQQTILNMVVEIPRWSNAKLEISKDEFLNPIKQDVKKGKLRFVRNCFPHKGYLWNYGAFPRTWEDPNVVHPETKAKGDNDPLDVCEIGELVGYTGQIKQVKVLGVMALLDEEETDWKIIVIDVNDPLAPKLNDIEDVERHLPGLLRATNEWFRIYKIPDGKPENQFAFSGECKNKKYAEEIIRECSDAWERLVTGKQQRGDINLANVTNTGSPDRVDPSQLSKIPPGQNIPPAPIDGSVDKWFFISVTYGTPYLLQLGLTKSKTSLVWIAGPLSGLIMQPIVGAYADKSTSRYGRRRPYMVGGAIVTGGGLLLLGWTSEFVGCFLPEGDIKKTMTILVAVMCIYTLDFSINAVQACCRSLIVDTLPVSQQQSGSAWASRLVAAGHLASYFVGTFDLVAMFPPWMGGDTQFKKMTVIATLILWSTVGISCWAVTERVRLPNEDDHTSVKEVLLGLARKTFDLPTRIRAICWVQFWNWVGWFPFLFYSSTFVGEIYYRYEAPARELGVEDEQDALGNVGRIGSLALVFFSLTTFCASVIFPFLIKSPEAPDTKFTPRPPASIPKFFQKILAAAYDIRPDLISAWSLSNLSFAIITIFAPWVRTLPSASFLVAACGVPWAISCWAPFGLLGIEINKMSSGSPTNISGSTVPGYTAVRGSVDENYGVEMEIARQHRRTFSEDVLRLNHPDEGDAHSSTGELAGVYLGVLNVYTTLPQFVGTFVSWIVFSILEPSQHSPVADEVSNHDRWLNLKKNAPNAIAVCMFIGALCSLISAEAARRLKHLT</sequence>
<keyword evidence="8 17" id="KW-0812">Transmembrane</keyword>
<evidence type="ECO:0000256" key="1">
    <source>
        <dbReference type="ARBA" id="ARBA00001946"/>
    </source>
</evidence>
<comment type="subcellular location">
    <subcellularLocation>
        <location evidence="3">Cytoplasm</location>
    </subcellularLocation>
    <subcellularLocation>
        <location evidence="2">Membrane</location>
        <topology evidence="2">Multi-pass membrane protein</topology>
    </subcellularLocation>
</comment>
<dbReference type="GO" id="GO:0005737">
    <property type="term" value="C:cytoplasm"/>
    <property type="evidence" value="ECO:0007669"/>
    <property type="project" value="UniProtKB-SubCell"/>
</dbReference>
<feature type="transmembrane region" description="Helical" evidence="17">
    <location>
        <begin position="650"/>
        <end position="674"/>
    </location>
</feature>
<dbReference type="OrthoDB" id="28755at2759"/>
<dbReference type="GO" id="GO:0000287">
    <property type="term" value="F:magnesium ion binding"/>
    <property type="evidence" value="ECO:0007669"/>
    <property type="project" value="InterPro"/>
</dbReference>
<evidence type="ECO:0000256" key="9">
    <source>
        <dbReference type="ARBA" id="ARBA00022723"/>
    </source>
</evidence>
<feature type="transmembrane region" description="Helical" evidence="17">
    <location>
        <begin position="425"/>
        <end position="446"/>
    </location>
</feature>
<evidence type="ECO:0000256" key="2">
    <source>
        <dbReference type="ARBA" id="ARBA00004141"/>
    </source>
</evidence>
<gene>
    <name evidence="18" type="ORF">AYO21_04792</name>
</gene>
<dbReference type="AlphaFoldDB" id="A0A177FBJ3"/>
<feature type="transmembrane region" description="Helical" evidence="17">
    <location>
        <begin position="518"/>
        <end position="540"/>
    </location>
</feature>
<feature type="transmembrane region" description="Helical" evidence="17">
    <location>
        <begin position="800"/>
        <end position="819"/>
    </location>
</feature>
<evidence type="ECO:0000256" key="8">
    <source>
        <dbReference type="ARBA" id="ARBA00022692"/>
    </source>
</evidence>
<keyword evidence="6" id="KW-0813">Transport</keyword>
<keyword evidence="11" id="KW-0460">Magnesium</keyword>
<dbReference type="GO" id="GO:0005886">
    <property type="term" value="C:plasma membrane"/>
    <property type="evidence" value="ECO:0007669"/>
    <property type="project" value="TreeGrafter"/>
</dbReference>
<feature type="transmembrane region" description="Helical" evidence="17">
    <location>
        <begin position="343"/>
        <end position="361"/>
    </location>
</feature>
<evidence type="ECO:0000256" key="10">
    <source>
        <dbReference type="ARBA" id="ARBA00022801"/>
    </source>
</evidence>
<dbReference type="GeneID" id="34599960"/>
<evidence type="ECO:0000256" key="7">
    <source>
        <dbReference type="ARBA" id="ARBA00022490"/>
    </source>
</evidence>
<keyword evidence="19" id="KW-1185">Reference proteome</keyword>
<evidence type="ECO:0000256" key="15">
    <source>
        <dbReference type="ARBA" id="ARBA00040300"/>
    </source>
</evidence>